<dbReference type="GO" id="GO:0005524">
    <property type="term" value="F:ATP binding"/>
    <property type="evidence" value="ECO:0007669"/>
    <property type="project" value="UniProtKB-KW"/>
</dbReference>
<dbReference type="GO" id="GO:1903806">
    <property type="term" value="P:L-isoleucine import across plasma membrane"/>
    <property type="evidence" value="ECO:0007669"/>
    <property type="project" value="TreeGrafter"/>
</dbReference>
<dbReference type="GO" id="GO:0015192">
    <property type="term" value="F:L-phenylalanine transmembrane transporter activity"/>
    <property type="evidence" value="ECO:0007669"/>
    <property type="project" value="TreeGrafter"/>
</dbReference>
<evidence type="ECO:0000256" key="3">
    <source>
        <dbReference type="ARBA" id="ARBA00022840"/>
    </source>
</evidence>
<dbReference type="Pfam" id="PF12399">
    <property type="entry name" value="BCA_ABC_TP_C"/>
    <property type="match status" value="1"/>
</dbReference>
<organism evidence="5 6">
    <name type="scientific">Clostridium cadaveris</name>
    <dbReference type="NCBI Taxonomy" id="1529"/>
    <lineage>
        <taxon>Bacteria</taxon>
        <taxon>Bacillati</taxon>
        <taxon>Bacillota</taxon>
        <taxon>Clostridia</taxon>
        <taxon>Eubacteriales</taxon>
        <taxon>Clostridiaceae</taxon>
        <taxon>Clostridium</taxon>
    </lineage>
</organism>
<dbReference type="EMBL" id="FOOE01000020">
    <property type="protein sequence ID" value="SFG00391.1"/>
    <property type="molecule type" value="Genomic_DNA"/>
</dbReference>
<dbReference type="PANTHER" id="PTHR45772">
    <property type="entry name" value="CONSERVED COMPONENT OF ABC TRANSPORTER FOR NATURAL AMINO ACIDS-RELATED"/>
    <property type="match status" value="1"/>
</dbReference>
<dbReference type="PANTHER" id="PTHR45772:SF7">
    <property type="entry name" value="AMINO ACID ABC TRANSPORTER ATP-BINDING PROTEIN"/>
    <property type="match status" value="1"/>
</dbReference>
<dbReference type="AlphaFoldDB" id="A0A1I2NGG1"/>
<dbReference type="GO" id="GO:0015188">
    <property type="term" value="F:L-isoleucine transmembrane transporter activity"/>
    <property type="evidence" value="ECO:0007669"/>
    <property type="project" value="TreeGrafter"/>
</dbReference>
<accession>A0A1I2NGG1</accession>
<gene>
    <name evidence="5" type="ORF">SAMN04487885_1207</name>
</gene>
<dbReference type="InterPro" id="IPR051120">
    <property type="entry name" value="ABC_AA/LPS_Transport"/>
</dbReference>
<keyword evidence="6" id="KW-1185">Reference proteome</keyword>
<dbReference type="InterPro" id="IPR027417">
    <property type="entry name" value="P-loop_NTPase"/>
</dbReference>
<dbReference type="InterPro" id="IPR003439">
    <property type="entry name" value="ABC_transporter-like_ATP-bd"/>
</dbReference>
<keyword evidence="3 5" id="KW-0067">ATP-binding</keyword>
<dbReference type="GO" id="GO:0005886">
    <property type="term" value="C:plasma membrane"/>
    <property type="evidence" value="ECO:0007669"/>
    <property type="project" value="TreeGrafter"/>
</dbReference>
<sequence>MQALRVNNLSRDFGGVRALSNVNMDIEHGDIVGLIGPNGAGKTTLFNLLTGIYNPSEGEVFYKFNKETSIKNMKPFDIAKLGVSRTFQNIRLFGDMTVAENVKIGIHKNIKYDVLSSILRLPSYYNQEKAACNTVHELLDVFGLLDKKDELAKNLPYGEQRRLEIARALASKPKFILLDEPAAGMNPNETNELRELIKWIKNKLDITIILIEHDMSLVMSVCDNIYVLDHGEMIASGTPKEIKNNPVVIKAYLGGED</sequence>
<name>A0A1I2NGG1_9CLOT</name>
<evidence type="ECO:0000313" key="5">
    <source>
        <dbReference type="EMBL" id="SFG00391.1"/>
    </source>
</evidence>
<dbReference type="GO" id="GO:0016887">
    <property type="term" value="F:ATP hydrolysis activity"/>
    <property type="evidence" value="ECO:0007669"/>
    <property type="project" value="InterPro"/>
</dbReference>
<dbReference type="CDD" id="cd03219">
    <property type="entry name" value="ABC_Mj1267_LivG_branched"/>
    <property type="match status" value="1"/>
</dbReference>
<dbReference type="OrthoDB" id="9805514at2"/>
<dbReference type="GO" id="GO:0015808">
    <property type="term" value="P:L-alanine transport"/>
    <property type="evidence" value="ECO:0007669"/>
    <property type="project" value="TreeGrafter"/>
</dbReference>
<dbReference type="Pfam" id="PF00005">
    <property type="entry name" value="ABC_tran"/>
    <property type="match status" value="1"/>
</dbReference>
<dbReference type="Proteomes" id="UP000182135">
    <property type="component" value="Unassembled WGS sequence"/>
</dbReference>
<evidence type="ECO:0000256" key="1">
    <source>
        <dbReference type="ARBA" id="ARBA00022448"/>
    </source>
</evidence>
<reference evidence="5 6" key="1">
    <citation type="submission" date="2016-10" db="EMBL/GenBank/DDBJ databases">
        <authorList>
            <person name="de Groot N.N."/>
        </authorList>
    </citation>
    <scope>NUCLEOTIDE SEQUENCE [LARGE SCALE GENOMIC DNA]</scope>
    <source>
        <strain evidence="5 6">NLAE-zl-G419</strain>
    </source>
</reference>
<dbReference type="GO" id="GO:0042941">
    <property type="term" value="P:D-alanine transmembrane transport"/>
    <property type="evidence" value="ECO:0007669"/>
    <property type="project" value="TreeGrafter"/>
</dbReference>
<dbReference type="InterPro" id="IPR032823">
    <property type="entry name" value="BCA_ABC_TP_C"/>
</dbReference>
<dbReference type="GO" id="GO:0005304">
    <property type="term" value="F:L-valine transmembrane transporter activity"/>
    <property type="evidence" value="ECO:0007669"/>
    <property type="project" value="TreeGrafter"/>
</dbReference>
<dbReference type="PROSITE" id="PS50893">
    <property type="entry name" value="ABC_TRANSPORTER_2"/>
    <property type="match status" value="1"/>
</dbReference>
<dbReference type="InterPro" id="IPR003593">
    <property type="entry name" value="AAA+_ATPase"/>
</dbReference>
<proteinExistence type="predicted"/>
<evidence type="ECO:0000256" key="2">
    <source>
        <dbReference type="ARBA" id="ARBA00022741"/>
    </source>
</evidence>
<dbReference type="GO" id="GO:1903805">
    <property type="term" value="P:L-valine import across plasma membrane"/>
    <property type="evidence" value="ECO:0007669"/>
    <property type="project" value="TreeGrafter"/>
</dbReference>
<dbReference type="SMART" id="SM00382">
    <property type="entry name" value="AAA"/>
    <property type="match status" value="1"/>
</dbReference>
<dbReference type="RefSeq" id="WP_074845977.1">
    <property type="nucleotide sequence ID" value="NZ_CABMJC010000014.1"/>
</dbReference>
<protein>
    <submittedName>
        <fullName evidence="5">Amino acid/amide ABC transporter ATP-binding protein 1, HAAT family</fullName>
    </submittedName>
</protein>
<evidence type="ECO:0000313" key="6">
    <source>
        <dbReference type="Proteomes" id="UP000182135"/>
    </source>
</evidence>
<dbReference type="Gene3D" id="3.40.50.300">
    <property type="entry name" value="P-loop containing nucleotide triphosphate hydrolases"/>
    <property type="match status" value="1"/>
</dbReference>
<evidence type="ECO:0000259" key="4">
    <source>
        <dbReference type="PROSITE" id="PS50893"/>
    </source>
</evidence>
<keyword evidence="1" id="KW-0813">Transport</keyword>
<dbReference type="eggNOG" id="COG0411">
    <property type="taxonomic scope" value="Bacteria"/>
</dbReference>
<keyword evidence="2" id="KW-0547">Nucleotide-binding</keyword>
<dbReference type="SUPFAM" id="SSF52540">
    <property type="entry name" value="P-loop containing nucleoside triphosphate hydrolases"/>
    <property type="match status" value="1"/>
</dbReference>
<dbReference type="FunFam" id="3.40.50.300:FF:000421">
    <property type="entry name" value="Branched-chain amino acid ABC transporter ATP-binding protein"/>
    <property type="match status" value="1"/>
</dbReference>
<feature type="domain" description="ABC transporter" evidence="4">
    <location>
        <begin position="4"/>
        <end position="255"/>
    </location>
</feature>
<dbReference type="STRING" id="1529.SAMN04487885_1207"/>